<dbReference type="EMBL" id="CAMKVN010012286">
    <property type="protein sequence ID" value="CAI2195318.1"/>
    <property type="molecule type" value="Genomic_DNA"/>
</dbReference>
<gene>
    <name evidence="2" type="ORF">FWILDA_LOCUS17016</name>
</gene>
<keyword evidence="3" id="KW-1185">Reference proteome</keyword>
<reference evidence="2" key="1">
    <citation type="submission" date="2022-08" db="EMBL/GenBank/DDBJ databases">
        <authorList>
            <person name="Kallberg Y."/>
            <person name="Tangrot J."/>
            <person name="Rosling A."/>
        </authorList>
    </citation>
    <scope>NUCLEOTIDE SEQUENCE</scope>
    <source>
        <strain evidence="2">Wild A</strain>
    </source>
</reference>
<feature type="non-terminal residue" evidence="2">
    <location>
        <position position="91"/>
    </location>
</feature>
<dbReference type="Proteomes" id="UP001153678">
    <property type="component" value="Unassembled WGS sequence"/>
</dbReference>
<name>A0A9W4X4Y1_9GLOM</name>
<evidence type="ECO:0000313" key="2">
    <source>
        <dbReference type="EMBL" id="CAI2195318.1"/>
    </source>
</evidence>
<dbReference type="OrthoDB" id="2308014at2759"/>
<accession>A0A9W4X4Y1</accession>
<proteinExistence type="predicted"/>
<evidence type="ECO:0000313" key="3">
    <source>
        <dbReference type="Proteomes" id="UP001153678"/>
    </source>
</evidence>
<feature type="region of interest" description="Disordered" evidence="1">
    <location>
        <begin position="33"/>
        <end position="91"/>
    </location>
</feature>
<dbReference type="AlphaFoldDB" id="A0A9W4X4Y1"/>
<feature type="compositionally biased region" description="Basic and acidic residues" evidence="1">
    <location>
        <begin position="80"/>
        <end position="91"/>
    </location>
</feature>
<organism evidence="2 3">
    <name type="scientific">Funneliformis geosporum</name>
    <dbReference type="NCBI Taxonomy" id="1117311"/>
    <lineage>
        <taxon>Eukaryota</taxon>
        <taxon>Fungi</taxon>
        <taxon>Fungi incertae sedis</taxon>
        <taxon>Mucoromycota</taxon>
        <taxon>Glomeromycotina</taxon>
        <taxon>Glomeromycetes</taxon>
        <taxon>Glomerales</taxon>
        <taxon>Glomeraceae</taxon>
        <taxon>Funneliformis</taxon>
    </lineage>
</organism>
<comment type="caution">
    <text evidence="2">The sequence shown here is derived from an EMBL/GenBank/DDBJ whole genome shotgun (WGS) entry which is preliminary data.</text>
</comment>
<evidence type="ECO:0000256" key="1">
    <source>
        <dbReference type="SAM" id="MobiDB-lite"/>
    </source>
</evidence>
<protein>
    <submittedName>
        <fullName evidence="2">11299_t:CDS:1</fullName>
    </submittedName>
</protein>
<sequence>IEPLHCLNKLEVLLIWYCNFDLHLRFIKSEAREREARENGASVTHSGSTGFRSGKVSGPVKVSERNDKKFGPTKSVEPNHQAKQECHHEGI</sequence>
<feature type="compositionally biased region" description="Polar residues" evidence="1">
    <location>
        <begin position="41"/>
        <end position="51"/>
    </location>
</feature>